<feature type="domain" description="Chemotaxis phosphatase CheX-like" evidence="2">
    <location>
        <begin position="47"/>
        <end position="125"/>
    </location>
</feature>
<keyword evidence="1" id="KW-0145">Chemotaxis</keyword>
<dbReference type="EMBL" id="CP022983">
    <property type="protein sequence ID" value="ASV67323.1"/>
    <property type="molecule type" value="Genomic_DNA"/>
</dbReference>
<gene>
    <name evidence="3" type="ORF">CKF48_08310</name>
</gene>
<dbReference type="Pfam" id="PF13690">
    <property type="entry name" value="CheX"/>
    <property type="match status" value="1"/>
</dbReference>
<dbReference type="CDD" id="cd17906">
    <property type="entry name" value="CheX"/>
    <property type="match status" value="1"/>
</dbReference>
<sequence length="152" mass="16438">MEKVLQDKEKMNLLLKGVQTSIGQLIPMNHELVGRTELEGSFLVRYGVFIGFSGDIAGKLFIGGDRSLFSLLGKSMFGMDLEGEMLTSFSGELGNMIAGGSVSAIEGKGMEVDITSPTILDGHSFISGYTKGYILTYNLPDNIELLVHVLID</sequence>
<dbReference type="Gene3D" id="3.40.1550.10">
    <property type="entry name" value="CheC-like"/>
    <property type="match status" value="1"/>
</dbReference>
<protein>
    <recommendedName>
        <fullName evidence="2">Chemotaxis phosphatase CheX-like domain-containing protein</fullName>
    </recommendedName>
</protein>
<dbReference type="RefSeq" id="WP_095370897.1">
    <property type="nucleotide sequence ID" value="NZ_CP022983.1"/>
</dbReference>
<evidence type="ECO:0000313" key="3">
    <source>
        <dbReference type="EMBL" id="ASV67323.1"/>
    </source>
</evidence>
<reference evidence="3" key="1">
    <citation type="submission" date="2017-08" db="EMBL/GenBank/DDBJ databases">
        <title>Complete Genome Sequence of Bacillus kochii Oregon-R-modENCODE STRAIN BDGP4, isolated from Drosophila melanogaster gut.</title>
        <authorList>
            <person name="Wan K.H."/>
            <person name="Yu C."/>
            <person name="Park S."/>
            <person name="Hammonds A.S."/>
            <person name="Booth B.W."/>
            <person name="Celniker S.E."/>
        </authorList>
    </citation>
    <scope>NUCLEOTIDE SEQUENCE [LARGE SCALE GENOMIC DNA]</scope>
    <source>
        <strain evidence="3">BDGP4</strain>
    </source>
</reference>
<dbReference type="GO" id="GO:0006935">
    <property type="term" value="P:chemotaxis"/>
    <property type="evidence" value="ECO:0007669"/>
    <property type="project" value="UniProtKB-KW"/>
</dbReference>
<dbReference type="AlphaFoldDB" id="A0A248TGK6"/>
<evidence type="ECO:0000313" key="4">
    <source>
        <dbReference type="Proteomes" id="UP000215137"/>
    </source>
</evidence>
<dbReference type="InterPro" id="IPR028976">
    <property type="entry name" value="CheC-like_sf"/>
</dbReference>
<accession>A0A248TGK6</accession>
<dbReference type="PANTHER" id="PTHR39452:SF1">
    <property type="entry name" value="CHEY-P PHOSPHATASE CHEX"/>
    <property type="match status" value="1"/>
</dbReference>
<dbReference type="KEGG" id="bko:CKF48_08310"/>
<dbReference type="PANTHER" id="PTHR39452">
    <property type="entry name" value="CHEY-P PHOSPHATASE CHEX"/>
    <property type="match status" value="1"/>
</dbReference>
<dbReference type="InterPro" id="IPR038756">
    <property type="entry name" value="CheX-like"/>
</dbReference>
<evidence type="ECO:0000259" key="2">
    <source>
        <dbReference type="Pfam" id="PF13690"/>
    </source>
</evidence>
<keyword evidence="4" id="KW-1185">Reference proteome</keyword>
<name>A0A248TGK6_9BACI</name>
<dbReference type="OrthoDB" id="9788100at2"/>
<dbReference type="Proteomes" id="UP000215137">
    <property type="component" value="Chromosome"/>
</dbReference>
<organism evidence="3 4">
    <name type="scientific">Cytobacillus kochii</name>
    <dbReference type="NCBI Taxonomy" id="859143"/>
    <lineage>
        <taxon>Bacteria</taxon>
        <taxon>Bacillati</taxon>
        <taxon>Bacillota</taxon>
        <taxon>Bacilli</taxon>
        <taxon>Bacillales</taxon>
        <taxon>Bacillaceae</taxon>
        <taxon>Cytobacillus</taxon>
    </lineage>
</organism>
<dbReference type="SUPFAM" id="SSF103039">
    <property type="entry name" value="CheC-like"/>
    <property type="match status" value="1"/>
</dbReference>
<evidence type="ECO:0000256" key="1">
    <source>
        <dbReference type="ARBA" id="ARBA00022500"/>
    </source>
</evidence>
<dbReference type="InterPro" id="IPR028051">
    <property type="entry name" value="CheX-like_dom"/>
</dbReference>
<proteinExistence type="predicted"/>